<feature type="region of interest" description="Disordered" evidence="1">
    <location>
        <begin position="40"/>
        <end position="61"/>
    </location>
</feature>
<dbReference type="PANTHER" id="PTHR48100:SF1">
    <property type="entry name" value="HISTIDINE PHOSPHATASE FAMILY PROTEIN-RELATED"/>
    <property type="match status" value="1"/>
</dbReference>
<protein>
    <submittedName>
        <fullName evidence="2">Unannotated protein</fullName>
    </submittedName>
</protein>
<dbReference type="InterPro" id="IPR013078">
    <property type="entry name" value="His_Pase_superF_clade-1"/>
</dbReference>
<dbReference type="EMBL" id="CAFBMK010000022">
    <property type="protein sequence ID" value="CAB4901906.1"/>
    <property type="molecule type" value="Genomic_DNA"/>
</dbReference>
<dbReference type="InterPro" id="IPR029033">
    <property type="entry name" value="His_PPase_superfam"/>
</dbReference>
<name>A0A6J7G3T1_9ZZZZ</name>
<organism evidence="2">
    <name type="scientific">freshwater metagenome</name>
    <dbReference type="NCBI Taxonomy" id="449393"/>
    <lineage>
        <taxon>unclassified sequences</taxon>
        <taxon>metagenomes</taxon>
        <taxon>ecological metagenomes</taxon>
    </lineage>
</organism>
<accession>A0A6J7G3T1</accession>
<dbReference type="GO" id="GO:0016791">
    <property type="term" value="F:phosphatase activity"/>
    <property type="evidence" value="ECO:0007669"/>
    <property type="project" value="TreeGrafter"/>
</dbReference>
<dbReference type="Pfam" id="PF00300">
    <property type="entry name" value="His_Phos_1"/>
    <property type="match status" value="1"/>
</dbReference>
<evidence type="ECO:0000256" key="1">
    <source>
        <dbReference type="SAM" id="MobiDB-lite"/>
    </source>
</evidence>
<dbReference type="SUPFAM" id="SSF53254">
    <property type="entry name" value="Phosphoglycerate mutase-like"/>
    <property type="match status" value="1"/>
</dbReference>
<evidence type="ECO:0000313" key="2">
    <source>
        <dbReference type="EMBL" id="CAB4901906.1"/>
    </source>
</evidence>
<feature type="region of interest" description="Disordered" evidence="1">
    <location>
        <begin position="1"/>
        <end position="20"/>
    </location>
</feature>
<sequence length="247" mass="27004">MSSKDDATTQRSVGPQRLFTLPPGATEILLVRHGSTAGVDAGGTFPVNEDGDGDPPLSDDGEEQARLVGERLSHEPLSRLFVTTLQRTHQTAARLVELTGLVPEVVADLREIHLGDWDAGEYRVRIADRDPLIMRSFVEQRWDLIPGAEKDELFAERVRRGFDHVVAQAGPDTTVAAVVHGGVIAEMCRQATGSEPFAFLGADNTSVNRFVVFPDGRLRLRSYNDTGHLDGLRDRPWVTGTASEPIT</sequence>
<proteinExistence type="predicted"/>
<dbReference type="Gene3D" id="3.40.50.1240">
    <property type="entry name" value="Phosphoglycerate mutase-like"/>
    <property type="match status" value="1"/>
</dbReference>
<dbReference type="InterPro" id="IPR050275">
    <property type="entry name" value="PGM_Phosphatase"/>
</dbReference>
<dbReference type="GO" id="GO:0005737">
    <property type="term" value="C:cytoplasm"/>
    <property type="evidence" value="ECO:0007669"/>
    <property type="project" value="TreeGrafter"/>
</dbReference>
<dbReference type="AlphaFoldDB" id="A0A6J7G3T1"/>
<reference evidence="2" key="1">
    <citation type="submission" date="2020-05" db="EMBL/GenBank/DDBJ databases">
        <authorList>
            <person name="Chiriac C."/>
            <person name="Salcher M."/>
            <person name="Ghai R."/>
            <person name="Kavagutti S V."/>
        </authorList>
    </citation>
    <scope>NUCLEOTIDE SEQUENCE</scope>
</reference>
<dbReference type="CDD" id="cd07067">
    <property type="entry name" value="HP_PGM_like"/>
    <property type="match status" value="1"/>
</dbReference>
<feature type="compositionally biased region" description="Acidic residues" evidence="1">
    <location>
        <begin position="49"/>
        <end position="61"/>
    </location>
</feature>
<gene>
    <name evidence="2" type="ORF">UFOPK3564_00625</name>
</gene>
<dbReference type="PANTHER" id="PTHR48100">
    <property type="entry name" value="BROAD-SPECIFICITY PHOSPHATASE YOR283W-RELATED"/>
    <property type="match status" value="1"/>
</dbReference>
<dbReference type="SMART" id="SM00855">
    <property type="entry name" value="PGAM"/>
    <property type="match status" value="1"/>
</dbReference>